<evidence type="ECO:0000313" key="2">
    <source>
        <dbReference type="EMBL" id="CAH2091727.1"/>
    </source>
</evidence>
<organism evidence="2 3">
    <name type="scientific">Euphydryas editha</name>
    <name type="common">Edith's checkerspot</name>
    <dbReference type="NCBI Taxonomy" id="104508"/>
    <lineage>
        <taxon>Eukaryota</taxon>
        <taxon>Metazoa</taxon>
        <taxon>Ecdysozoa</taxon>
        <taxon>Arthropoda</taxon>
        <taxon>Hexapoda</taxon>
        <taxon>Insecta</taxon>
        <taxon>Pterygota</taxon>
        <taxon>Neoptera</taxon>
        <taxon>Endopterygota</taxon>
        <taxon>Lepidoptera</taxon>
        <taxon>Glossata</taxon>
        <taxon>Ditrysia</taxon>
        <taxon>Papilionoidea</taxon>
        <taxon>Nymphalidae</taxon>
        <taxon>Nymphalinae</taxon>
        <taxon>Euphydryas</taxon>
    </lineage>
</organism>
<comment type="caution">
    <text evidence="2">The sequence shown here is derived from an EMBL/GenBank/DDBJ whole genome shotgun (WGS) entry which is preliminary data.</text>
</comment>
<keyword evidence="1" id="KW-0732">Signal</keyword>
<name>A0AAU9U0V6_EUPED</name>
<accession>A0AAU9U0V6</accession>
<feature type="chain" id="PRO_5043987000" description="Defensin" evidence="1">
    <location>
        <begin position="25"/>
        <end position="93"/>
    </location>
</feature>
<gene>
    <name evidence="2" type="ORF">EEDITHA_LOCUS7565</name>
</gene>
<dbReference type="EMBL" id="CAKOGL010000011">
    <property type="protein sequence ID" value="CAH2091727.1"/>
    <property type="molecule type" value="Genomic_DNA"/>
</dbReference>
<protein>
    <recommendedName>
        <fullName evidence="4">Defensin</fullName>
    </recommendedName>
</protein>
<sequence>MAIKTFPLLLAVLAVLLVAHTVSSEEDIDRSGLLFIENPDTNPEIISPARALLDSPTSRRRVCTAAMCQRVCRALYYRFGRCNINRICVCSNF</sequence>
<evidence type="ECO:0000256" key="1">
    <source>
        <dbReference type="SAM" id="SignalP"/>
    </source>
</evidence>
<evidence type="ECO:0008006" key="4">
    <source>
        <dbReference type="Google" id="ProtNLM"/>
    </source>
</evidence>
<evidence type="ECO:0000313" key="3">
    <source>
        <dbReference type="Proteomes" id="UP001153954"/>
    </source>
</evidence>
<dbReference type="Proteomes" id="UP001153954">
    <property type="component" value="Unassembled WGS sequence"/>
</dbReference>
<dbReference type="AlphaFoldDB" id="A0AAU9U0V6"/>
<reference evidence="2" key="1">
    <citation type="submission" date="2022-03" db="EMBL/GenBank/DDBJ databases">
        <authorList>
            <person name="Tunstrom K."/>
        </authorList>
    </citation>
    <scope>NUCLEOTIDE SEQUENCE</scope>
</reference>
<keyword evidence="3" id="KW-1185">Reference proteome</keyword>
<feature type="signal peptide" evidence="1">
    <location>
        <begin position="1"/>
        <end position="24"/>
    </location>
</feature>
<proteinExistence type="predicted"/>